<proteinExistence type="predicted"/>
<organism evidence="2 3">
    <name type="scientific">Ceriporiopsis subvermispora (strain B)</name>
    <name type="common">White-rot fungus</name>
    <name type="synonym">Gelatoporia subvermispora</name>
    <dbReference type="NCBI Taxonomy" id="914234"/>
    <lineage>
        <taxon>Eukaryota</taxon>
        <taxon>Fungi</taxon>
        <taxon>Dikarya</taxon>
        <taxon>Basidiomycota</taxon>
        <taxon>Agaricomycotina</taxon>
        <taxon>Agaricomycetes</taxon>
        <taxon>Polyporales</taxon>
        <taxon>Gelatoporiaceae</taxon>
        <taxon>Gelatoporia</taxon>
    </lineage>
</organism>
<dbReference type="Proteomes" id="UP000016930">
    <property type="component" value="Unassembled WGS sequence"/>
</dbReference>
<feature type="region of interest" description="Disordered" evidence="1">
    <location>
        <begin position="489"/>
        <end position="514"/>
    </location>
</feature>
<reference evidence="2 3" key="1">
    <citation type="journal article" date="2012" name="Proc. Natl. Acad. Sci. U.S.A.">
        <title>Comparative genomics of Ceriporiopsis subvermispora and Phanerochaete chrysosporium provide insight into selective ligninolysis.</title>
        <authorList>
            <person name="Fernandez-Fueyo E."/>
            <person name="Ruiz-Duenas F.J."/>
            <person name="Ferreira P."/>
            <person name="Floudas D."/>
            <person name="Hibbett D.S."/>
            <person name="Canessa P."/>
            <person name="Larrondo L.F."/>
            <person name="James T.Y."/>
            <person name="Seelenfreund D."/>
            <person name="Lobos S."/>
            <person name="Polanco R."/>
            <person name="Tello M."/>
            <person name="Honda Y."/>
            <person name="Watanabe T."/>
            <person name="Watanabe T."/>
            <person name="Ryu J.S."/>
            <person name="Kubicek C.P."/>
            <person name="Schmoll M."/>
            <person name="Gaskell J."/>
            <person name="Hammel K.E."/>
            <person name="St John F.J."/>
            <person name="Vanden Wymelenberg A."/>
            <person name="Sabat G."/>
            <person name="Splinter BonDurant S."/>
            <person name="Syed K."/>
            <person name="Yadav J.S."/>
            <person name="Doddapaneni H."/>
            <person name="Subramanian V."/>
            <person name="Lavin J.L."/>
            <person name="Oguiza J.A."/>
            <person name="Perez G."/>
            <person name="Pisabarro A.G."/>
            <person name="Ramirez L."/>
            <person name="Santoyo F."/>
            <person name="Master E."/>
            <person name="Coutinho P.M."/>
            <person name="Henrissat B."/>
            <person name="Lombard V."/>
            <person name="Magnuson J.K."/>
            <person name="Kuees U."/>
            <person name="Hori C."/>
            <person name="Igarashi K."/>
            <person name="Samejima M."/>
            <person name="Held B.W."/>
            <person name="Barry K.W."/>
            <person name="LaButti K.M."/>
            <person name="Lapidus A."/>
            <person name="Lindquist E.A."/>
            <person name="Lucas S.M."/>
            <person name="Riley R."/>
            <person name="Salamov A.A."/>
            <person name="Hoffmeister D."/>
            <person name="Schwenk D."/>
            <person name="Hadar Y."/>
            <person name="Yarden O."/>
            <person name="de Vries R.P."/>
            <person name="Wiebenga A."/>
            <person name="Stenlid J."/>
            <person name="Eastwood D."/>
            <person name="Grigoriev I.V."/>
            <person name="Berka R.M."/>
            <person name="Blanchette R.A."/>
            <person name="Kersten P."/>
            <person name="Martinez A.T."/>
            <person name="Vicuna R."/>
            <person name="Cullen D."/>
        </authorList>
    </citation>
    <scope>NUCLEOTIDE SEQUENCE [LARGE SCALE GENOMIC DNA]</scope>
    <source>
        <strain evidence="2 3">B</strain>
    </source>
</reference>
<dbReference type="OrthoDB" id="3270558at2759"/>
<evidence type="ECO:0000313" key="2">
    <source>
        <dbReference type="EMBL" id="EMD42330.1"/>
    </source>
</evidence>
<gene>
    <name evidence="2" type="ORF">CERSUDRAFT_90947</name>
</gene>
<feature type="region of interest" description="Disordered" evidence="1">
    <location>
        <begin position="1"/>
        <end position="105"/>
    </location>
</feature>
<feature type="region of interest" description="Disordered" evidence="1">
    <location>
        <begin position="276"/>
        <end position="337"/>
    </location>
</feature>
<dbReference type="AlphaFoldDB" id="M2RD19"/>
<feature type="compositionally biased region" description="Basic and acidic residues" evidence="1">
    <location>
        <begin position="276"/>
        <end position="297"/>
    </location>
</feature>
<protein>
    <submittedName>
        <fullName evidence="2">Uncharacterized protein</fullName>
    </submittedName>
</protein>
<name>M2RD19_CERS8</name>
<evidence type="ECO:0000256" key="1">
    <source>
        <dbReference type="SAM" id="MobiDB-lite"/>
    </source>
</evidence>
<dbReference type="PRINTS" id="PR01217">
    <property type="entry name" value="PRICHEXTENSN"/>
</dbReference>
<dbReference type="HOGENOM" id="CLU_357563_0_0_1"/>
<feature type="region of interest" description="Disordered" evidence="1">
    <location>
        <begin position="626"/>
        <end position="665"/>
    </location>
</feature>
<accession>M2RD19</accession>
<evidence type="ECO:0000313" key="3">
    <source>
        <dbReference type="Proteomes" id="UP000016930"/>
    </source>
</evidence>
<feature type="compositionally biased region" description="Pro residues" evidence="1">
    <location>
        <begin position="19"/>
        <end position="28"/>
    </location>
</feature>
<sequence length="808" mass="88240">MPRRGRSTRVTPIVYPQRPTDPPRPAPDFPAVLYEQPPPQAPPRDATHPKPQSAAPCPKSHPPPRAAKPRHSPAPAAPQAMPAPEPPDAPATPPIAAPTPQRSLSPIDFLLRNESSSTLASTPLGPLTPPDSTLLRAHAEPVAHWDAPPSPPPSIRDQMHVAYALEDMHTAKKLLLQLRGIDVTGDDDPRIAAVTDDDFGDAFVPPGTFEPAEVTVRRRAEAAAREAALQQRLAREERLRQLGLVWERTLQRTREDIARARWAKDEVVRMRKREELAAREREREETRAREREAERQRQVRFRAAGTHKRPVLSYGSLPTDRTPRPKASAQAQGRGEEERFRYALMPVSFGGSPPSAYSMSPPKKDAVGLSRAQAQHAERVSSSVPFVEVVRSMHGSLFPPEDSARLQPPRNKVQRELLENLLRVVEWEHNDRMFVKGKGRDDLQACAKVAAAQGKQPCVACSVSSTATASTSALSSSASTVTRTSWWSFGSRGSRSTAPTTPSSSVTSAKSPIRHSPVVSSPLIPLPFFSKPLRHSCHNSLRVAVADNDHPLALPSARTSAPAARGRPLTRKISLIPLSSIPEETDGEAAGQSLVSRVGRSVSGLMEVASQLQRAYIRATLFSIGERSRSSSESRSPPARTRTRARTPERARGKRAVMQAAPAGHRARPADVRVLLAGTQREDVVDGAEHEHNYDYDPGLPAMERTRVLLPLNAPPPAVSSPARPSLPAPPRLPFRACLPNPPGMRVRPVANPVLLRLQALQNVCAGAEVPWEGRSREGRMSAGSEMVVKVAWEGVGRSRLGWEVRVR</sequence>
<feature type="compositionally biased region" description="Pro residues" evidence="1">
    <location>
        <begin position="81"/>
        <end position="97"/>
    </location>
</feature>
<keyword evidence="3" id="KW-1185">Reference proteome</keyword>
<dbReference type="EMBL" id="KB445791">
    <property type="protein sequence ID" value="EMD42330.1"/>
    <property type="molecule type" value="Genomic_DNA"/>
</dbReference>